<dbReference type="STRING" id="380248.SAMN05216251_11837"/>
<accession>A0A1I2JH24</accession>
<dbReference type="Proteomes" id="UP000199323">
    <property type="component" value="Unassembled WGS sequence"/>
</dbReference>
<proteinExistence type="predicted"/>
<dbReference type="EMBL" id="FONG01000018">
    <property type="protein sequence ID" value="SFF54155.1"/>
    <property type="molecule type" value="Genomic_DNA"/>
</dbReference>
<reference evidence="2" key="1">
    <citation type="submission" date="2016-10" db="EMBL/GenBank/DDBJ databases">
        <authorList>
            <person name="Varghese N."/>
            <person name="Submissions S."/>
        </authorList>
    </citation>
    <scope>NUCLEOTIDE SEQUENCE [LARGE SCALE GENOMIC DNA]</scope>
    <source>
        <strain evidence="2">CGMCC 4.3510</strain>
    </source>
</reference>
<dbReference type="AlphaFoldDB" id="A0A1I2JH24"/>
<gene>
    <name evidence="1" type="ORF">SAMN05216251_11837</name>
</gene>
<protein>
    <submittedName>
        <fullName evidence="1">Uncharacterized protein</fullName>
    </submittedName>
</protein>
<organism evidence="1 2">
    <name type="scientific">Actinacidiphila alni</name>
    <dbReference type="NCBI Taxonomy" id="380248"/>
    <lineage>
        <taxon>Bacteria</taxon>
        <taxon>Bacillati</taxon>
        <taxon>Actinomycetota</taxon>
        <taxon>Actinomycetes</taxon>
        <taxon>Kitasatosporales</taxon>
        <taxon>Streptomycetaceae</taxon>
        <taxon>Actinacidiphila</taxon>
    </lineage>
</organism>
<keyword evidence="2" id="KW-1185">Reference proteome</keyword>
<sequence length="113" mass="11982">MRNGDGAGLDPWEDDLGETVWVSGSEAVAGWVDADSAAREFRDLLVTLGVPAGEIHAAAGTGAEGLGTVRLKTSPHVVRWLGCVLARVDLDALPNAPFCEHERGGESSLWMER</sequence>
<evidence type="ECO:0000313" key="2">
    <source>
        <dbReference type="Proteomes" id="UP000199323"/>
    </source>
</evidence>
<name>A0A1I2JH24_9ACTN</name>
<evidence type="ECO:0000313" key="1">
    <source>
        <dbReference type="EMBL" id="SFF54155.1"/>
    </source>
</evidence>